<evidence type="ECO:0000259" key="5">
    <source>
        <dbReference type="PROSITE" id="PS50240"/>
    </source>
</evidence>
<keyword evidence="4" id="KW-0732">Signal</keyword>
<dbReference type="CDD" id="cd00190">
    <property type="entry name" value="Tryp_SPc"/>
    <property type="match status" value="1"/>
</dbReference>
<dbReference type="InterPro" id="IPR033116">
    <property type="entry name" value="TRYPSIN_SER"/>
</dbReference>
<feature type="signal peptide" evidence="4">
    <location>
        <begin position="1"/>
        <end position="26"/>
    </location>
</feature>
<dbReference type="PROSITE" id="PS00134">
    <property type="entry name" value="TRYPSIN_HIS"/>
    <property type="match status" value="1"/>
</dbReference>
<dbReference type="InterPro" id="IPR009003">
    <property type="entry name" value="Peptidase_S1_PA"/>
</dbReference>
<reference evidence="6 7" key="1">
    <citation type="submission" date="2019-07" db="EMBL/GenBank/DDBJ databases">
        <title>Draft genome assembly of a fouling barnacle, Amphibalanus amphitrite (Darwin, 1854): The first reference genome for Thecostraca.</title>
        <authorList>
            <person name="Kim W."/>
        </authorList>
    </citation>
    <scope>NUCLEOTIDE SEQUENCE [LARGE SCALE GENOMIC DNA]</scope>
    <source>
        <strain evidence="6">SNU_AA5</strain>
        <tissue evidence="6">Soma without cirri and trophi</tissue>
    </source>
</reference>
<dbReference type="PANTHER" id="PTHR24252">
    <property type="entry name" value="ACROSIN-RELATED"/>
    <property type="match status" value="1"/>
</dbReference>
<evidence type="ECO:0000313" key="6">
    <source>
        <dbReference type="EMBL" id="KAF0300556.1"/>
    </source>
</evidence>
<keyword evidence="7" id="KW-1185">Reference proteome</keyword>
<evidence type="ECO:0000256" key="3">
    <source>
        <dbReference type="SAM" id="MobiDB-lite"/>
    </source>
</evidence>
<name>A0A6A4W019_AMPAM</name>
<dbReference type="PROSITE" id="PS50240">
    <property type="entry name" value="TRYPSIN_DOM"/>
    <property type="match status" value="1"/>
</dbReference>
<dbReference type="FunFam" id="2.40.10.10:FF:000068">
    <property type="entry name" value="transmembrane protease serine 2"/>
    <property type="match status" value="1"/>
</dbReference>
<dbReference type="InterPro" id="IPR001254">
    <property type="entry name" value="Trypsin_dom"/>
</dbReference>
<dbReference type="PANTHER" id="PTHR24252:SF7">
    <property type="entry name" value="HYALIN"/>
    <property type="match status" value="1"/>
</dbReference>
<evidence type="ECO:0000256" key="4">
    <source>
        <dbReference type="SAM" id="SignalP"/>
    </source>
</evidence>
<gene>
    <name evidence="6" type="primary">PCE_28</name>
    <name evidence="6" type="ORF">FJT64_026956</name>
</gene>
<dbReference type="Proteomes" id="UP000440578">
    <property type="component" value="Unassembled WGS sequence"/>
</dbReference>
<keyword evidence="2" id="KW-0720">Serine protease</keyword>
<evidence type="ECO:0000256" key="2">
    <source>
        <dbReference type="RuleBase" id="RU363034"/>
    </source>
</evidence>
<feature type="compositionally biased region" description="Low complexity" evidence="3">
    <location>
        <begin position="227"/>
        <end position="250"/>
    </location>
</feature>
<sequence>MAPRSSLTALTRTAAAVLCCLSVVTAINHVTQQGGSQDPNQGVYRRCADGRSVAVPCLQPTTDCTDRSVPSRIPGSCVRWYSCCKEPPRDVDYVRSPEEKAARRGEMYQKAVGWLVAGARAIKTMWNSFLDKVRGEKASGAQHPPYGHHIPPGAEPHAWRGPVYEEQHQGYGNHRNPGSQQPNGVYGYANSKSYQSSPIKNWVTDYKSSTSGYGSPTKPSRGGYGRPSWSPNSFTSTSSTKFPSGSGFSSRLPTKPSHFSTRVPTVPGDLTPPSQFMPSSPSTPDKMTPSRFPTRVPTIPGDLVPPSTDSASERTTATTRRPLTGADAIVAEAARRWLPSDCGRLSPLSSFSGLGRRRRRRDITGGHPADRSRWAWMAVIGMRQPGENWAENRGQGPVWICGGAVVTPRFVLTAAHCVGGRALDKLVVRLGEYNLSSTSDGPHQDRLVSAVTLHPQFVSRQNDVALLRLDVPAEFGLLVRPVCLPVPGAPVPPPGLRRVAGWGRLSFEGAGAAVLQEAKLTLVPADACESIYRRLSSFGESFPGGGFLGTKLCAVDPSTRGADACLGDSGGPLTGLRPDGRFALVGIVSLGVGCGDPDFPGVYTRVESYVPWIVAVIATAEAEAAAAAKTV</sequence>
<feature type="domain" description="Peptidase S1" evidence="5">
    <location>
        <begin position="363"/>
        <end position="618"/>
    </location>
</feature>
<evidence type="ECO:0000256" key="1">
    <source>
        <dbReference type="ARBA" id="ARBA00023157"/>
    </source>
</evidence>
<dbReference type="Gene3D" id="2.40.10.10">
    <property type="entry name" value="Trypsin-like serine proteases"/>
    <property type="match status" value="1"/>
</dbReference>
<protein>
    <submittedName>
        <fullName evidence="6">Proclotting enzyme</fullName>
    </submittedName>
</protein>
<dbReference type="SMART" id="SM00020">
    <property type="entry name" value="Tryp_SPc"/>
    <property type="match status" value="1"/>
</dbReference>
<dbReference type="PRINTS" id="PR00722">
    <property type="entry name" value="CHYMOTRYPSIN"/>
</dbReference>
<feature type="region of interest" description="Disordered" evidence="3">
    <location>
        <begin position="136"/>
        <end position="190"/>
    </location>
</feature>
<feature type="compositionally biased region" description="Polar residues" evidence="3">
    <location>
        <begin position="207"/>
        <end position="218"/>
    </location>
</feature>
<comment type="caution">
    <text evidence="6">The sequence shown here is derived from an EMBL/GenBank/DDBJ whole genome shotgun (WGS) entry which is preliminary data.</text>
</comment>
<dbReference type="InterPro" id="IPR001314">
    <property type="entry name" value="Peptidase_S1A"/>
</dbReference>
<dbReference type="InterPro" id="IPR043504">
    <property type="entry name" value="Peptidase_S1_PA_chymotrypsin"/>
</dbReference>
<dbReference type="AlphaFoldDB" id="A0A6A4W019"/>
<evidence type="ECO:0000313" key="7">
    <source>
        <dbReference type="Proteomes" id="UP000440578"/>
    </source>
</evidence>
<feature type="chain" id="PRO_5025389525" evidence="4">
    <location>
        <begin position="27"/>
        <end position="631"/>
    </location>
</feature>
<dbReference type="PROSITE" id="PS00135">
    <property type="entry name" value="TRYPSIN_SER"/>
    <property type="match status" value="1"/>
</dbReference>
<dbReference type="InterPro" id="IPR018114">
    <property type="entry name" value="TRYPSIN_HIS"/>
</dbReference>
<dbReference type="GO" id="GO:0006508">
    <property type="term" value="P:proteolysis"/>
    <property type="evidence" value="ECO:0007669"/>
    <property type="project" value="UniProtKB-KW"/>
</dbReference>
<feature type="compositionally biased region" description="Polar residues" evidence="3">
    <location>
        <begin position="272"/>
        <end position="285"/>
    </location>
</feature>
<keyword evidence="2" id="KW-0645">Protease</keyword>
<keyword evidence="1" id="KW-1015">Disulfide bond</keyword>
<accession>A0A6A4W019</accession>
<dbReference type="Pfam" id="PF00089">
    <property type="entry name" value="Trypsin"/>
    <property type="match status" value="1"/>
</dbReference>
<organism evidence="6 7">
    <name type="scientific">Amphibalanus amphitrite</name>
    <name type="common">Striped barnacle</name>
    <name type="synonym">Balanus amphitrite</name>
    <dbReference type="NCBI Taxonomy" id="1232801"/>
    <lineage>
        <taxon>Eukaryota</taxon>
        <taxon>Metazoa</taxon>
        <taxon>Ecdysozoa</taxon>
        <taxon>Arthropoda</taxon>
        <taxon>Crustacea</taxon>
        <taxon>Multicrustacea</taxon>
        <taxon>Cirripedia</taxon>
        <taxon>Thoracica</taxon>
        <taxon>Thoracicalcarea</taxon>
        <taxon>Balanomorpha</taxon>
        <taxon>Balanoidea</taxon>
        <taxon>Balanidae</taxon>
        <taxon>Amphibalaninae</taxon>
        <taxon>Amphibalanus</taxon>
    </lineage>
</organism>
<dbReference type="GO" id="GO:0004252">
    <property type="term" value="F:serine-type endopeptidase activity"/>
    <property type="evidence" value="ECO:0007669"/>
    <property type="project" value="InterPro"/>
</dbReference>
<feature type="region of interest" description="Disordered" evidence="3">
    <location>
        <begin position="207"/>
        <end position="319"/>
    </location>
</feature>
<dbReference type="OrthoDB" id="8189841at2759"/>
<dbReference type="EMBL" id="VIIS01001253">
    <property type="protein sequence ID" value="KAF0300556.1"/>
    <property type="molecule type" value="Genomic_DNA"/>
</dbReference>
<proteinExistence type="predicted"/>
<feature type="compositionally biased region" description="Low complexity" evidence="3">
    <location>
        <begin position="307"/>
        <end position="319"/>
    </location>
</feature>
<keyword evidence="2" id="KW-0378">Hydrolase</keyword>
<dbReference type="SUPFAM" id="SSF50494">
    <property type="entry name" value="Trypsin-like serine proteases"/>
    <property type="match status" value="1"/>
</dbReference>